<evidence type="ECO:0000313" key="1">
    <source>
        <dbReference type="EMBL" id="MBP0447177.1"/>
    </source>
</evidence>
<sequence length="75" mass="8040">MEDLRNGRGMGTALWQTWCARWLAGDGAGELSRNARASVRLTGSDGGDAQDSGLHGDGRLHLLEPIWPAIPKSLL</sequence>
<evidence type="ECO:0000313" key="2">
    <source>
        <dbReference type="Proteomes" id="UP000681594"/>
    </source>
</evidence>
<dbReference type="EMBL" id="JAGIZB010000027">
    <property type="protein sequence ID" value="MBP0447177.1"/>
    <property type="molecule type" value="Genomic_DNA"/>
</dbReference>
<reference evidence="1 2" key="1">
    <citation type="submission" date="2021-03" db="EMBL/GenBank/DDBJ databases">
        <authorList>
            <person name="So Y."/>
        </authorList>
    </citation>
    <scope>NUCLEOTIDE SEQUENCE [LARGE SCALE GENOMIC DNA]</scope>
    <source>
        <strain evidence="1 2">SSH11</strain>
    </source>
</reference>
<proteinExistence type="predicted"/>
<name>A0ABS4AJI2_9PROT</name>
<gene>
    <name evidence="1" type="ORF">J8J14_20580</name>
</gene>
<organism evidence="1 2">
    <name type="scientific">Pararoseomonas baculiformis</name>
    <dbReference type="NCBI Taxonomy" id="2820812"/>
    <lineage>
        <taxon>Bacteria</taxon>
        <taxon>Pseudomonadati</taxon>
        <taxon>Pseudomonadota</taxon>
        <taxon>Alphaproteobacteria</taxon>
        <taxon>Acetobacterales</taxon>
        <taxon>Acetobacteraceae</taxon>
        <taxon>Pararoseomonas</taxon>
    </lineage>
</organism>
<protein>
    <submittedName>
        <fullName evidence="1">Uncharacterized protein</fullName>
    </submittedName>
</protein>
<comment type="caution">
    <text evidence="1">The sequence shown here is derived from an EMBL/GenBank/DDBJ whole genome shotgun (WGS) entry which is preliminary data.</text>
</comment>
<accession>A0ABS4AJI2</accession>
<keyword evidence="2" id="KW-1185">Reference proteome</keyword>
<dbReference type="RefSeq" id="WP_209381442.1">
    <property type="nucleotide sequence ID" value="NZ_JAGIZB010000027.1"/>
</dbReference>
<dbReference type="Proteomes" id="UP000681594">
    <property type="component" value="Unassembled WGS sequence"/>
</dbReference>